<evidence type="ECO:0000256" key="1">
    <source>
        <dbReference type="SAM" id="MobiDB-lite"/>
    </source>
</evidence>
<reference evidence="2 3" key="1">
    <citation type="journal article" date="2018" name="Front. Plant Sci.">
        <title>Red Clover (Trifolium pratense) and Zigzag Clover (T. medium) - A Picture of Genomic Similarities and Differences.</title>
        <authorList>
            <person name="Dluhosova J."/>
            <person name="Istvanek J."/>
            <person name="Nedelnik J."/>
            <person name="Repkova J."/>
        </authorList>
    </citation>
    <scope>NUCLEOTIDE SEQUENCE [LARGE SCALE GENOMIC DNA]</scope>
    <source>
        <strain evidence="3">cv. 10/8</strain>
        <tissue evidence="2">Leaf</tissue>
    </source>
</reference>
<dbReference type="AlphaFoldDB" id="A0A392PPH5"/>
<dbReference type="EMBL" id="LXQA010088629">
    <property type="protein sequence ID" value="MCI13547.1"/>
    <property type="molecule type" value="Genomic_DNA"/>
</dbReference>
<feature type="region of interest" description="Disordered" evidence="1">
    <location>
        <begin position="1"/>
        <end position="51"/>
    </location>
</feature>
<evidence type="ECO:0000313" key="2">
    <source>
        <dbReference type="EMBL" id="MCI13547.1"/>
    </source>
</evidence>
<sequence>MQKDGDKDGEVKQTETDADAAATVTPLVKRSQSVERRRQGTPRSNNSEISAARKMLFIRTRSLSVLFQGECFSSRSVK</sequence>
<evidence type="ECO:0000313" key="3">
    <source>
        <dbReference type="Proteomes" id="UP000265520"/>
    </source>
</evidence>
<feature type="compositionally biased region" description="Basic and acidic residues" evidence="1">
    <location>
        <begin position="1"/>
        <end position="15"/>
    </location>
</feature>
<comment type="caution">
    <text evidence="2">The sequence shown here is derived from an EMBL/GenBank/DDBJ whole genome shotgun (WGS) entry which is preliminary data.</text>
</comment>
<accession>A0A392PPH5</accession>
<protein>
    <submittedName>
        <fullName evidence="2">QWRF motif-containing protein 2-like</fullName>
    </submittedName>
</protein>
<organism evidence="2 3">
    <name type="scientific">Trifolium medium</name>
    <dbReference type="NCBI Taxonomy" id="97028"/>
    <lineage>
        <taxon>Eukaryota</taxon>
        <taxon>Viridiplantae</taxon>
        <taxon>Streptophyta</taxon>
        <taxon>Embryophyta</taxon>
        <taxon>Tracheophyta</taxon>
        <taxon>Spermatophyta</taxon>
        <taxon>Magnoliopsida</taxon>
        <taxon>eudicotyledons</taxon>
        <taxon>Gunneridae</taxon>
        <taxon>Pentapetalae</taxon>
        <taxon>rosids</taxon>
        <taxon>fabids</taxon>
        <taxon>Fabales</taxon>
        <taxon>Fabaceae</taxon>
        <taxon>Papilionoideae</taxon>
        <taxon>50 kb inversion clade</taxon>
        <taxon>NPAAA clade</taxon>
        <taxon>Hologalegina</taxon>
        <taxon>IRL clade</taxon>
        <taxon>Trifolieae</taxon>
        <taxon>Trifolium</taxon>
    </lineage>
</organism>
<name>A0A392PPH5_9FABA</name>
<proteinExistence type="predicted"/>
<dbReference type="Proteomes" id="UP000265520">
    <property type="component" value="Unassembled WGS sequence"/>
</dbReference>
<keyword evidence="3" id="KW-1185">Reference proteome</keyword>